<dbReference type="Pfam" id="PF03184">
    <property type="entry name" value="DDE_1"/>
    <property type="match status" value="1"/>
</dbReference>
<evidence type="ECO:0000313" key="3">
    <source>
        <dbReference type="Proteomes" id="UP000792457"/>
    </source>
</evidence>
<dbReference type="Proteomes" id="UP000792457">
    <property type="component" value="Unassembled WGS sequence"/>
</dbReference>
<evidence type="ECO:0000259" key="1">
    <source>
        <dbReference type="Pfam" id="PF03184"/>
    </source>
</evidence>
<accession>A0A8K0K031</accession>
<reference evidence="2" key="1">
    <citation type="submission" date="2013-04" db="EMBL/GenBank/DDBJ databases">
        <authorList>
            <person name="Qu J."/>
            <person name="Murali S.C."/>
            <person name="Bandaranaike D."/>
            <person name="Bellair M."/>
            <person name="Blankenburg K."/>
            <person name="Chao H."/>
            <person name="Dinh H."/>
            <person name="Doddapaneni H."/>
            <person name="Downs B."/>
            <person name="Dugan-Rocha S."/>
            <person name="Elkadiri S."/>
            <person name="Gnanaolivu R.D."/>
            <person name="Hernandez B."/>
            <person name="Javaid M."/>
            <person name="Jayaseelan J.C."/>
            <person name="Lee S."/>
            <person name="Li M."/>
            <person name="Ming W."/>
            <person name="Munidasa M."/>
            <person name="Muniz J."/>
            <person name="Nguyen L."/>
            <person name="Ongeri F."/>
            <person name="Osuji N."/>
            <person name="Pu L.-L."/>
            <person name="Puazo M."/>
            <person name="Qu C."/>
            <person name="Quiroz J."/>
            <person name="Raj R."/>
            <person name="Weissenberger G."/>
            <person name="Xin Y."/>
            <person name="Zou X."/>
            <person name="Han Y."/>
            <person name="Richards S."/>
            <person name="Worley K."/>
            <person name="Muzny D."/>
            <person name="Gibbs R."/>
        </authorList>
    </citation>
    <scope>NUCLEOTIDE SEQUENCE</scope>
    <source>
        <strain evidence="2">Sampled in the wild</strain>
    </source>
</reference>
<dbReference type="PANTHER" id="PTHR19303:SF74">
    <property type="entry name" value="POGO TRANSPOSABLE ELEMENT WITH KRAB DOMAIN"/>
    <property type="match status" value="1"/>
</dbReference>
<comment type="caution">
    <text evidence="2">The sequence shown here is derived from an EMBL/GenBank/DDBJ whole genome shotgun (WGS) entry which is preliminary data.</text>
</comment>
<dbReference type="InterPro" id="IPR004875">
    <property type="entry name" value="DDE_SF_endonuclease_dom"/>
</dbReference>
<protein>
    <recommendedName>
        <fullName evidence="1">DDE-1 domain-containing protein</fullName>
    </recommendedName>
</protein>
<gene>
    <name evidence="2" type="ORF">J437_LFUL004770</name>
</gene>
<dbReference type="InterPro" id="IPR050863">
    <property type="entry name" value="CenT-Element_Derived"/>
</dbReference>
<dbReference type="GO" id="GO:0005634">
    <property type="term" value="C:nucleus"/>
    <property type="evidence" value="ECO:0007669"/>
    <property type="project" value="TreeGrafter"/>
</dbReference>
<organism evidence="2 3">
    <name type="scientific">Ladona fulva</name>
    <name type="common">Scarce chaser dragonfly</name>
    <name type="synonym">Libellula fulva</name>
    <dbReference type="NCBI Taxonomy" id="123851"/>
    <lineage>
        <taxon>Eukaryota</taxon>
        <taxon>Metazoa</taxon>
        <taxon>Ecdysozoa</taxon>
        <taxon>Arthropoda</taxon>
        <taxon>Hexapoda</taxon>
        <taxon>Insecta</taxon>
        <taxon>Pterygota</taxon>
        <taxon>Palaeoptera</taxon>
        <taxon>Odonata</taxon>
        <taxon>Epiprocta</taxon>
        <taxon>Anisoptera</taxon>
        <taxon>Libelluloidea</taxon>
        <taxon>Libellulidae</taxon>
        <taxon>Ladona</taxon>
    </lineage>
</organism>
<evidence type="ECO:0000313" key="2">
    <source>
        <dbReference type="EMBL" id="KAG8225841.1"/>
    </source>
</evidence>
<dbReference type="GO" id="GO:0003677">
    <property type="term" value="F:DNA binding"/>
    <property type="evidence" value="ECO:0007669"/>
    <property type="project" value="TreeGrafter"/>
</dbReference>
<dbReference type="OrthoDB" id="8058166at2759"/>
<proteinExistence type="predicted"/>
<dbReference type="PANTHER" id="PTHR19303">
    <property type="entry name" value="TRANSPOSON"/>
    <property type="match status" value="1"/>
</dbReference>
<keyword evidence="3" id="KW-1185">Reference proteome</keyword>
<name>A0A8K0K031_LADFU</name>
<reference evidence="2" key="2">
    <citation type="submission" date="2017-10" db="EMBL/GenBank/DDBJ databases">
        <title>Ladona fulva Genome sequencing and assembly.</title>
        <authorList>
            <person name="Murali S."/>
            <person name="Richards S."/>
            <person name="Bandaranaike D."/>
            <person name="Bellair M."/>
            <person name="Blankenburg K."/>
            <person name="Chao H."/>
            <person name="Dinh H."/>
            <person name="Doddapaneni H."/>
            <person name="Dugan-Rocha S."/>
            <person name="Elkadiri S."/>
            <person name="Gnanaolivu R."/>
            <person name="Hernandez B."/>
            <person name="Skinner E."/>
            <person name="Javaid M."/>
            <person name="Lee S."/>
            <person name="Li M."/>
            <person name="Ming W."/>
            <person name="Munidasa M."/>
            <person name="Muniz J."/>
            <person name="Nguyen L."/>
            <person name="Hughes D."/>
            <person name="Osuji N."/>
            <person name="Pu L.-L."/>
            <person name="Puazo M."/>
            <person name="Qu C."/>
            <person name="Quiroz J."/>
            <person name="Raj R."/>
            <person name="Weissenberger G."/>
            <person name="Xin Y."/>
            <person name="Zou X."/>
            <person name="Han Y."/>
            <person name="Worley K."/>
            <person name="Muzny D."/>
            <person name="Gibbs R."/>
        </authorList>
    </citation>
    <scope>NUCLEOTIDE SEQUENCE</scope>
    <source>
        <strain evidence="2">Sampled in the wild</strain>
    </source>
</reference>
<dbReference type="EMBL" id="KZ308255">
    <property type="protein sequence ID" value="KAG8225841.1"/>
    <property type="molecule type" value="Genomic_DNA"/>
</dbReference>
<feature type="domain" description="DDE-1" evidence="1">
    <location>
        <begin position="163"/>
        <end position="334"/>
    </location>
</feature>
<sequence length="380" mass="43394">MGSKERRLSYSIAFKLEVMNYASEHGNRAAARHFGPPPTEKMIQEWRKQKIDLVNADKTRKLAVDMSIADFSGITSWCERFMKRNGLCMRSRTTIAQKLPPEYERKIIEFHKYVINLRKMKCFEIGQIGNMDEIPLTFDVPSNKTVDIKGAKTVMIKTSGYEKTRYTVVLACCADGSKLPPLLIFKRKTLPKCTIPHGIYIHVHPKGWMDGEGMKLWLQVWSKRPGGLLKKSSLLVCHQFKAHITESAKILATELKTHLAVIPGGLTSQLQPLDVSVNKPFKGFMHEEGIKWIEALTHDVTPTGRMKRPSISSVCEWVKKSWQKVKSETIIKSFKKCGISNVLDGSEDDILYEESYDSRENNCKYDFSSSDEEFMGLYDE</sequence>
<dbReference type="AlphaFoldDB" id="A0A8K0K031"/>